<dbReference type="InterPro" id="IPR050763">
    <property type="entry name" value="ABC_transporter_ATP-binding"/>
</dbReference>
<dbReference type="InterPro" id="IPR003439">
    <property type="entry name" value="ABC_transporter-like_ATP-bd"/>
</dbReference>
<comment type="caution">
    <text evidence="8">The sequence shown here is derived from an EMBL/GenBank/DDBJ whole genome shotgun (WGS) entry which is preliminary data.</text>
</comment>
<keyword evidence="3" id="KW-0813">Transport</keyword>
<keyword evidence="5" id="KW-0067">ATP-binding</keyword>
<dbReference type="EMBL" id="AZSP01000219">
    <property type="protein sequence ID" value="PVE10291.1"/>
    <property type="molecule type" value="Genomic_DNA"/>
</dbReference>
<organism evidence="8 9">
    <name type="scientific">Streptomyces scopuliridis RB72</name>
    <dbReference type="NCBI Taxonomy" id="1440053"/>
    <lineage>
        <taxon>Bacteria</taxon>
        <taxon>Bacillati</taxon>
        <taxon>Actinomycetota</taxon>
        <taxon>Actinomycetes</taxon>
        <taxon>Kitasatosporales</taxon>
        <taxon>Streptomycetaceae</taxon>
        <taxon>Streptomyces</taxon>
    </lineage>
</organism>
<reference evidence="8 9" key="1">
    <citation type="submission" date="2013-12" db="EMBL/GenBank/DDBJ databases">
        <title>Annotated genome of Streptomyces scopuliridis.</title>
        <authorList>
            <person name="Olson J.B."/>
        </authorList>
    </citation>
    <scope>NUCLEOTIDE SEQUENCE [LARGE SCALE GENOMIC DNA]</scope>
    <source>
        <strain evidence="8 9">RB72</strain>
    </source>
</reference>
<dbReference type="Gene3D" id="3.40.50.300">
    <property type="entry name" value="P-loop containing nucleotide triphosphate hydrolases"/>
    <property type="match status" value="1"/>
</dbReference>
<evidence type="ECO:0000256" key="3">
    <source>
        <dbReference type="ARBA" id="ARBA00022448"/>
    </source>
</evidence>
<dbReference type="PANTHER" id="PTHR42711">
    <property type="entry name" value="ABC TRANSPORTER ATP-BINDING PROTEIN"/>
    <property type="match status" value="1"/>
</dbReference>
<dbReference type="SUPFAM" id="SSF52540">
    <property type="entry name" value="P-loop containing nucleoside triphosphate hydrolases"/>
    <property type="match status" value="1"/>
</dbReference>
<dbReference type="GO" id="GO:0046677">
    <property type="term" value="P:response to antibiotic"/>
    <property type="evidence" value="ECO:0007669"/>
    <property type="project" value="UniProtKB-KW"/>
</dbReference>
<dbReference type="PANTHER" id="PTHR42711:SF5">
    <property type="entry name" value="ABC TRANSPORTER ATP-BINDING PROTEIN NATA"/>
    <property type="match status" value="1"/>
</dbReference>
<evidence type="ECO:0000256" key="6">
    <source>
        <dbReference type="ARBA" id="ARBA00023251"/>
    </source>
</evidence>
<dbReference type="SMART" id="SM00382">
    <property type="entry name" value="AAA"/>
    <property type="match status" value="1"/>
</dbReference>
<gene>
    <name evidence="8" type="ORF">Y717_35290</name>
</gene>
<evidence type="ECO:0000313" key="9">
    <source>
        <dbReference type="Proteomes" id="UP000245992"/>
    </source>
</evidence>
<evidence type="ECO:0000256" key="4">
    <source>
        <dbReference type="ARBA" id="ARBA00022741"/>
    </source>
</evidence>
<comment type="subcellular location">
    <subcellularLocation>
        <location evidence="1">Cell membrane</location>
        <topology evidence="1">Peripheral membrane protein</topology>
    </subcellularLocation>
</comment>
<dbReference type="InterPro" id="IPR027417">
    <property type="entry name" value="P-loop_NTPase"/>
</dbReference>
<name>A0A2T7T5C7_9ACTN</name>
<evidence type="ECO:0000313" key="8">
    <source>
        <dbReference type="EMBL" id="PVE10291.1"/>
    </source>
</evidence>
<comment type="similarity">
    <text evidence="2">Belongs to the ABC transporter superfamily.</text>
</comment>
<keyword evidence="9" id="KW-1185">Reference proteome</keyword>
<keyword evidence="6" id="KW-0046">Antibiotic resistance</keyword>
<dbReference type="STRING" id="1440053.GCA_000718095_00531"/>
<dbReference type="InterPro" id="IPR003593">
    <property type="entry name" value="AAA+_ATPase"/>
</dbReference>
<dbReference type="PROSITE" id="PS50893">
    <property type="entry name" value="ABC_TRANSPORTER_2"/>
    <property type="match status" value="1"/>
</dbReference>
<dbReference type="GO" id="GO:0005886">
    <property type="term" value="C:plasma membrane"/>
    <property type="evidence" value="ECO:0007669"/>
    <property type="project" value="UniProtKB-SubCell"/>
</dbReference>
<feature type="domain" description="ABC transporter" evidence="7">
    <location>
        <begin position="23"/>
        <end position="257"/>
    </location>
</feature>
<accession>A0A2T7T5C7</accession>
<evidence type="ECO:0000256" key="5">
    <source>
        <dbReference type="ARBA" id="ARBA00022840"/>
    </source>
</evidence>
<evidence type="ECO:0000259" key="7">
    <source>
        <dbReference type="PROSITE" id="PS50893"/>
    </source>
</evidence>
<dbReference type="RefSeq" id="WP_206300679.1">
    <property type="nucleotide sequence ID" value="NZ_AZSP01000219.1"/>
</dbReference>
<keyword evidence="4" id="KW-0547">Nucleotide-binding</keyword>
<dbReference type="GO" id="GO:0005524">
    <property type="term" value="F:ATP binding"/>
    <property type="evidence" value="ECO:0007669"/>
    <property type="project" value="UniProtKB-KW"/>
</dbReference>
<protein>
    <submittedName>
        <fullName evidence="8">ABC transporter</fullName>
    </submittedName>
</protein>
<dbReference type="Pfam" id="PF00005">
    <property type="entry name" value="ABC_tran"/>
    <property type="match status" value="1"/>
</dbReference>
<evidence type="ECO:0000256" key="2">
    <source>
        <dbReference type="ARBA" id="ARBA00005417"/>
    </source>
</evidence>
<dbReference type="AlphaFoldDB" id="A0A2T7T5C7"/>
<dbReference type="Proteomes" id="UP000245992">
    <property type="component" value="Unassembled WGS sequence"/>
</dbReference>
<evidence type="ECO:0000256" key="1">
    <source>
        <dbReference type="ARBA" id="ARBA00004202"/>
    </source>
</evidence>
<dbReference type="GO" id="GO:0016887">
    <property type="term" value="F:ATP hydrolysis activity"/>
    <property type="evidence" value="ECO:0007669"/>
    <property type="project" value="InterPro"/>
</dbReference>
<sequence length="330" mass="35868">MSTQTQAPAGSDRPGAVTATPAIEISGLTKTYGSSDTPSVNNISLSVPAGTVFGFLGPNGAGKTTTIKILAGLLAATSGKTLLNGYDVTRRRSATMQQFGAVLEGSRNVYWTLSAWQNLLYFGRLKGMRGADARDRAEELLKGLDLWERRDEKVGGYSRGMQQKVAVAAALIADPPIVLLDEPTIGLDVEATRTVMEWIRTMARDRGKTVLLTTHQMNVVEELCDRVAVIRKGEVVADLPTDQLLAQFRERDKYEVRVEGNLPELSLPSGFTARSVEGTTIISGRVSDPQQVYTLVDRLRDQHAVVQSLSQVQPDLEDVFMGLIKAPAHD</sequence>
<proteinExistence type="inferred from homology"/>